<gene>
    <name evidence="1" type="ORF">PENTCL1PPCAC_23372</name>
</gene>
<protein>
    <submittedName>
        <fullName evidence="1">Uncharacterized protein</fullName>
    </submittedName>
</protein>
<feature type="non-terminal residue" evidence="1">
    <location>
        <position position="1"/>
    </location>
</feature>
<name>A0AAV5U427_9BILA</name>
<accession>A0AAV5U427</accession>
<keyword evidence="2" id="KW-1185">Reference proteome</keyword>
<proteinExistence type="predicted"/>
<reference evidence="1" key="1">
    <citation type="submission" date="2023-10" db="EMBL/GenBank/DDBJ databases">
        <title>Genome assembly of Pristionchus species.</title>
        <authorList>
            <person name="Yoshida K."/>
            <person name="Sommer R.J."/>
        </authorList>
    </citation>
    <scope>NUCLEOTIDE SEQUENCE</scope>
    <source>
        <strain evidence="1">RS0144</strain>
    </source>
</reference>
<comment type="caution">
    <text evidence="1">The sequence shown here is derived from an EMBL/GenBank/DDBJ whole genome shotgun (WGS) entry which is preliminary data.</text>
</comment>
<dbReference type="Proteomes" id="UP001432027">
    <property type="component" value="Unassembled WGS sequence"/>
</dbReference>
<organism evidence="1 2">
    <name type="scientific">Pristionchus entomophagus</name>
    <dbReference type="NCBI Taxonomy" id="358040"/>
    <lineage>
        <taxon>Eukaryota</taxon>
        <taxon>Metazoa</taxon>
        <taxon>Ecdysozoa</taxon>
        <taxon>Nematoda</taxon>
        <taxon>Chromadorea</taxon>
        <taxon>Rhabditida</taxon>
        <taxon>Rhabditina</taxon>
        <taxon>Diplogasteromorpha</taxon>
        <taxon>Diplogasteroidea</taxon>
        <taxon>Neodiplogasteridae</taxon>
        <taxon>Pristionchus</taxon>
    </lineage>
</organism>
<sequence length="155" mass="17116">AFSLSWRTVSDRLDDVYESSCDSNAVLSFGSCCVWRACSTSFENRISSARQRTCDGYLLESMLASLTASSTSLLRVSCISSDNCCSQTSTCGTILIGFERLTVSPWAETIAVIEVASGEKSTRILTWKSFLRCCWITAGFVLWPRISRRSSSPMK</sequence>
<dbReference type="EMBL" id="BTSX01000005">
    <property type="protein sequence ID" value="GMT01198.1"/>
    <property type="molecule type" value="Genomic_DNA"/>
</dbReference>
<dbReference type="AlphaFoldDB" id="A0AAV5U427"/>
<evidence type="ECO:0000313" key="2">
    <source>
        <dbReference type="Proteomes" id="UP001432027"/>
    </source>
</evidence>
<evidence type="ECO:0000313" key="1">
    <source>
        <dbReference type="EMBL" id="GMT01198.1"/>
    </source>
</evidence>